<dbReference type="Proteomes" id="UP001497453">
    <property type="component" value="Chromosome 6"/>
</dbReference>
<gene>
    <name evidence="1" type="ORF">GFSPODELE1_LOCUS8527</name>
</gene>
<dbReference type="EMBL" id="OZ037949">
    <property type="protein sequence ID" value="CAL1711842.1"/>
    <property type="molecule type" value="Genomic_DNA"/>
</dbReference>
<evidence type="ECO:0000313" key="2">
    <source>
        <dbReference type="Proteomes" id="UP001497453"/>
    </source>
</evidence>
<dbReference type="PANTHER" id="PTHR21310">
    <property type="entry name" value="AMINOGLYCOSIDE PHOSPHOTRANSFERASE-RELATED-RELATED"/>
    <property type="match status" value="1"/>
</dbReference>
<proteinExistence type="predicted"/>
<protein>
    <recommendedName>
        <fullName evidence="3">Aminoglycoside phosphotransferase domain-containing protein</fullName>
    </recommendedName>
</protein>
<dbReference type="InterPro" id="IPR051678">
    <property type="entry name" value="AGP_Transferase"/>
</dbReference>
<evidence type="ECO:0008006" key="3">
    <source>
        <dbReference type="Google" id="ProtNLM"/>
    </source>
</evidence>
<sequence length="247" mass="28642">MKIWTLKTIPMMFYTSTIIGDRSRSSHKVWRSNFEEGVPCSCFAREDLPLPVPHVLHYPGSARRRIIWNISTFNMNNKLRGVWYISTEEISGVSLDKAIDTLSEEQPGHVGLQLREYVKKIRSVRGRTLRSITGQPHRTFPVSPFYQPRETFENFADFREYLFALLFACKCLTPKHIDELFCAFFRNASMRFAHADPAPKNTMADGSTITGIIDGVLAGFYPDFWEYCCMHEPLFMTPAWDKECFSW</sequence>
<evidence type="ECO:0000313" key="1">
    <source>
        <dbReference type="EMBL" id="CAL1711842.1"/>
    </source>
</evidence>
<organism evidence="1 2">
    <name type="scientific">Somion occarium</name>
    <dbReference type="NCBI Taxonomy" id="3059160"/>
    <lineage>
        <taxon>Eukaryota</taxon>
        <taxon>Fungi</taxon>
        <taxon>Dikarya</taxon>
        <taxon>Basidiomycota</taxon>
        <taxon>Agaricomycotina</taxon>
        <taxon>Agaricomycetes</taxon>
        <taxon>Polyporales</taxon>
        <taxon>Cerrenaceae</taxon>
        <taxon>Somion</taxon>
    </lineage>
</organism>
<dbReference type="InterPro" id="IPR011009">
    <property type="entry name" value="Kinase-like_dom_sf"/>
</dbReference>
<name>A0ABP1DVJ6_9APHY</name>
<dbReference type="SUPFAM" id="SSF56112">
    <property type="entry name" value="Protein kinase-like (PK-like)"/>
    <property type="match status" value="1"/>
</dbReference>
<accession>A0ABP1DVJ6</accession>
<dbReference type="PANTHER" id="PTHR21310:SF58">
    <property type="entry name" value="AMINOGLYCOSIDE PHOSPHOTRANSFERASE DOMAIN-CONTAINING PROTEIN"/>
    <property type="match status" value="1"/>
</dbReference>
<keyword evidence="2" id="KW-1185">Reference proteome</keyword>
<reference evidence="2" key="1">
    <citation type="submission" date="2024-04" db="EMBL/GenBank/DDBJ databases">
        <authorList>
            <person name="Shaw F."/>
            <person name="Minotto A."/>
        </authorList>
    </citation>
    <scope>NUCLEOTIDE SEQUENCE [LARGE SCALE GENOMIC DNA]</scope>
</reference>